<dbReference type="InParanoid" id="U5H6X6"/>
<keyword evidence="3" id="KW-1185">Reference proteome</keyword>
<gene>
    <name evidence="1" type="ORF">MVLG_03017</name>
</gene>
<protein>
    <submittedName>
        <fullName evidence="1 2">Uncharacterized protein</fullName>
    </submittedName>
</protein>
<dbReference type="HOGENOM" id="CLU_1836625_0_0_1"/>
<reference evidence="1 3" key="3">
    <citation type="journal article" date="2015" name="BMC Genomics">
        <title>Sex and parasites: genomic and transcriptomic analysis of Microbotryum lychnidis-dioicae, the biotrophic and plant-castrating anther smut fungus.</title>
        <authorList>
            <person name="Perlin M.H."/>
            <person name="Amselem J."/>
            <person name="Fontanillas E."/>
            <person name="Toh S.S."/>
            <person name="Chen Z."/>
            <person name="Goldberg J."/>
            <person name="Duplessis S."/>
            <person name="Henrissat B."/>
            <person name="Young S."/>
            <person name="Zeng Q."/>
            <person name="Aguileta G."/>
            <person name="Petit E."/>
            <person name="Badouin H."/>
            <person name="Andrews J."/>
            <person name="Razeeq D."/>
            <person name="Gabaldon T."/>
            <person name="Quesneville H."/>
            <person name="Giraud T."/>
            <person name="Hood M.E."/>
            <person name="Schultz D.J."/>
            <person name="Cuomo C.A."/>
        </authorList>
    </citation>
    <scope>NUCLEOTIDE SEQUENCE [LARGE SCALE GENOMIC DNA]</scope>
    <source>
        <strain evidence="1">P1A1 Lamole</strain>
        <strain evidence="3">p1A1 Lamole</strain>
    </source>
</reference>
<dbReference type="Proteomes" id="UP000017200">
    <property type="component" value="Unassembled WGS sequence"/>
</dbReference>
<dbReference type="EMBL" id="AEIJ01000278">
    <property type="status" value="NOT_ANNOTATED_CDS"/>
    <property type="molecule type" value="Genomic_DNA"/>
</dbReference>
<dbReference type="EnsemblFungi" id="MVLG_03017T0">
    <property type="protein sequence ID" value="MVLG_03017T0"/>
    <property type="gene ID" value="MVLG_03017"/>
</dbReference>
<reference evidence="2" key="4">
    <citation type="submission" date="2015-06" db="UniProtKB">
        <authorList>
            <consortium name="EnsemblFungi"/>
        </authorList>
    </citation>
    <scope>IDENTIFICATION</scope>
</reference>
<sequence>MLLGCILSIFRGYEQHPKLSSSAEVTHHALNAILVLAVDLLRRQTHPVPFELQRECTRVASYLIRQSSGGPERSRKRMTPGGFPPCRRFRTPFNAFGPHPLRSYFDARDRNAFYGSDAVDDRVGSIWESKGGFGVPFEPE</sequence>
<dbReference type="STRING" id="683840.U5H6X6"/>
<dbReference type="AlphaFoldDB" id="U5H6X6"/>
<evidence type="ECO:0000313" key="2">
    <source>
        <dbReference type="EnsemblFungi" id="MVLG_03017T0"/>
    </source>
</evidence>
<evidence type="ECO:0000313" key="3">
    <source>
        <dbReference type="Proteomes" id="UP000017200"/>
    </source>
</evidence>
<accession>U5H6X6</accession>
<evidence type="ECO:0000313" key="1">
    <source>
        <dbReference type="EMBL" id="KDE06670.1"/>
    </source>
</evidence>
<reference evidence="3" key="1">
    <citation type="submission" date="2010-11" db="EMBL/GenBank/DDBJ databases">
        <title>The genome sequence of Microbotryum violaceum strain p1A1 Lamole.</title>
        <authorList>
            <person name="Cuomo C."/>
            <person name="Perlin M."/>
            <person name="Young S.K."/>
            <person name="Zeng Q."/>
            <person name="Gargeya S."/>
            <person name="Alvarado L."/>
            <person name="Berlin A."/>
            <person name="Chapman S.B."/>
            <person name="Chen Z."/>
            <person name="Freedman E."/>
            <person name="Gellesch M."/>
            <person name="Goldberg J."/>
            <person name="Griggs A."/>
            <person name="Gujja S."/>
            <person name="Heilman E."/>
            <person name="Heiman D."/>
            <person name="Howarth C."/>
            <person name="Mehta T."/>
            <person name="Neiman D."/>
            <person name="Pearson M."/>
            <person name="Roberts A."/>
            <person name="Saif S."/>
            <person name="Shea T."/>
            <person name="Shenoy N."/>
            <person name="Sisk P."/>
            <person name="Stolte C."/>
            <person name="Sykes S."/>
            <person name="White J."/>
            <person name="Yandava C."/>
            <person name="Haas B."/>
            <person name="Nusbaum C."/>
            <person name="Birren B."/>
        </authorList>
    </citation>
    <scope>NUCLEOTIDE SEQUENCE [LARGE SCALE GENOMIC DNA]</scope>
    <source>
        <strain evidence="3">p1A1 Lamole</strain>
    </source>
</reference>
<organism evidence="1">
    <name type="scientific">Microbotryum lychnidis-dioicae (strain p1A1 Lamole / MvSl-1064)</name>
    <name type="common">Anther smut fungus</name>
    <dbReference type="NCBI Taxonomy" id="683840"/>
    <lineage>
        <taxon>Eukaryota</taxon>
        <taxon>Fungi</taxon>
        <taxon>Dikarya</taxon>
        <taxon>Basidiomycota</taxon>
        <taxon>Pucciniomycotina</taxon>
        <taxon>Microbotryomycetes</taxon>
        <taxon>Microbotryales</taxon>
        <taxon>Microbotryaceae</taxon>
        <taxon>Microbotryum</taxon>
    </lineage>
</organism>
<name>U5H6X6_USTV1</name>
<reference evidence="1" key="2">
    <citation type="submission" date="2010-11" db="EMBL/GenBank/DDBJ databases">
        <authorList>
            <consortium name="The Broad Institute Genome Sequencing Platform"/>
            <person name="Earl A."/>
            <person name="Ward D."/>
            <person name="Feldgarden M."/>
            <person name="Gevers D."/>
            <person name="Butler R."/>
            <person name="Young S.K."/>
            <person name="Zeng Q."/>
            <person name="Gargeya S."/>
            <person name="Fitzgerald M."/>
            <person name="Haas B."/>
            <person name="Abouelleil A."/>
            <person name="Alvarado L."/>
            <person name="Arachchi H.M."/>
            <person name="Berlin A."/>
            <person name="Brown A."/>
            <person name="Chapman S.B."/>
            <person name="Chen Z."/>
            <person name="Dunbar C."/>
            <person name="Freedman E."/>
            <person name="Gearin G."/>
            <person name="Gellesch M."/>
            <person name="Goldberg J."/>
            <person name="Griggs A."/>
            <person name="Gujja S."/>
            <person name="Heilman E."/>
            <person name="Heiman D."/>
            <person name="Howarth C."/>
            <person name="Larson L."/>
            <person name="Lui A."/>
            <person name="MacDonald P.J.P."/>
            <person name="Mehta T."/>
            <person name="Montmayeur A."/>
            <person name="Murphy C."/>
            <person name="Neiman D."/>
            <person name="Pearson M."/>
            <person name="Priest M."/>
            <person name="Roberts A."/>
            <person name="Saif S."/>
            <person name="Shea T."/>
            <person name="Shenoy N."/>
            <person name="Sisk P."/>
            <person name="Stolte C."/>
            <person name="Sykes S."/>
            <person name="White J."/>
            <person name="Yandava C."/>
            <person name="Wortman J."/>
            <person name="Nusbaum C."/>
            <person name="Birren B."/>
        </authorList>
    </citation>
    <scope>NUCLEOTIDE SEQUENCE</scope>
    <source>
        <strain evidence="1">P1A1 Lamole</strain>
    </source>
</reference>
<proteinExistence type="predicted"/>
<dbReference type="EMBL" id="GL541668">
    <property type="protein sequence ID" value="KDE06670.1"/>
    <property type="molecule type" value="Genomic_DNA"/>
</dbReference>